<protein>
    <recommendedName>
        <fullName evidence="3">C3H1-type domain-containing protein</fullName>
    </recommendedName>
</protein>
<feature type="compositionally biased region" description="Polar residues" evidence="2">
    <location>
        <begin position="1"/>
        <end position="11"/>
    </location>
</feature>
<dbReference type="InterPro" id="IPR000571">
    <property type="entry name" value="Znf_CCCH"/>
</dbReference>
<feature type="compositionally biased region" description="Low complexity" evidence="2">
    <location>
        <begin position="423"/>
        <end position="433"/>
    </location>
</feature>
<evidence type="ECO:0000313" key="5">
    <source>
        <dbReference type="Proteomes" id="UP001286456"/>
    </source>
</evidence>
<organism evidence="4 5">
    <name type="scientific">Cercophora scortea</name>
    <dbReference type="NCBI Taxonomy" id="314031"/>
    <lineage>
        <taxon>Eukaryota</taxon>
        <taxon>Fungi</taxon>
        <taxon>Dikarya</taxon>
        <taxon>Ascomycota</taxon>
        <taxon>Pezizomycotina</taxon>
        <taxon>Sordariomycetes</taxon>
        <taxon>Sordariomycetidae</taxon>
        <taxon>Sordariales</taxon>
        <taxon>Lasiosphaeriaceae</taxon>
        <taxon>Cercophora</taxon>
    </lineage>
</organism>
<feature type="zinc finger region" description="C3H1-type" evidence="1">
    <location>
        <begin position="282"/>
        <end position="311"/>
    </location>
</feature>
<evidence type="ECO:0000256" key="2">
    <source>
        <dbReference type="SAM" id="MobiDB-lite"/>
    </source>
</evidence>
<accession>A0AAE0ILN0</accession>
<name>A0AAE0ILN0_9PEZI</name>
<dbReference type="PROSITE" id="PS50103">
    <property type="entry name" value="ZF_C3H1"/>
    <property type="match status" value="1"/>
</dbReference>
<feature type="compositionally biased region" description="Polar residues" evidence="2">
    <location>
        <begin position="434"/>
        <end position="450"/>
    </location>
</feature>
<dbReference type="AlphaFoldDB" id="A0AAE0ILN0"/>
<feature type="region of interest" description="Disordered" evidence="2">
    <location>
        <begin position="136"/>
        <end position="156"/>
    </location>
</feature>
<comment type="caution">
    <text evidence="4">The sequence shown here is derived from an EMBL/GenBank/DDBJ whole genome shotgun (WGS) entry which is preliminary data.</text>
</comment>
<sequence>MTPFGLSNSRHASVPVASDHSNNSNSNNNNHHQQNQQQQHHDFQCTVAPAARPVPFARARESANWRATAGSVLQNNMTTPPPSLPSISPTSPVSLTSRFTSERLPPYEKLMPASNPLWAFRGSHMSTPSADRFSNNNNMAAASGYQGQGNATPPATSNAVDRFGRLDLGEVQQPQHEFYAYCFDRGNGRYTRLIPADMLPALRDVPAFEMSPENMMIVPVPRGVGPEGRSSNLEPVVWQAAPTSAGGMNDNVQRAAAANPDPWHHSQSQIDSIVASSPQQPKRVKVYCDKWVHEGTCAFTQQGCRFKHEMPHDRVTQQALGLFHGLPAWWKKQQAELARQQRDLGDVSNQPVALVSNNNNNTNNTVPANEQQQQRNHRERSASGHALPAPSRPCFHQSDDDTTTSSHGTGSATVVPSSPPPSSGRAAAGSVSSWQRPSQCQSAGIVNYSSPFGPIGTPRTRYAPEPPPPTPTTTNMPLRRAPQAVNNIGIADMNPYASLHQLEYRGESPDTDKDEGVKLT</sequence>
<evidence type="ECO:0000313" key="4">
    <source>
        <dbReference type="EMBL" id="KAK3327299.1"/>
    </source>
</evidence>
<dbReference type="GO" id="GO:0008270">
    <property type="term" value="F:zinc ion binding"/>
    <property type="evidence" value="ECO:0007669"/>
    <property type="project" value="UniProtKB-KW"/>
</dbReference>
<evidence type="ECO:0000256" key="1">
    <source>
        <dbReference type="PROSITE-ProRule" id="PRU00723"/>
    </source>
</evidence>
<feature type="compositionally biased region" description="Basic and acidic residues" evidence="2">
    <location>
        <begin position="502"/>
        <end position="520"/>
    </location>
</feature>
<proteinExistence type="predicted"/>
<gene>
    <name evidence="4" type="ORF">B0T19DRAFT_400184</name>
</gene>
<feature type="region of interest" description="Disordered" evidence="2">
    <location>
        <begin position="71"/>
        <end position="93"/>
    </location>
</feature>
<evidence type="ECO:0000259" key="3">
    <source>
        <dbReference type="PROSITE" id="PS50103"/>
    </source>
</evidence>
<reference evidence="4" key="1">
    <citation type="journal article" date="2023" name="Mol. Phylogenet. Evol.">
        <title>Genome-scale phylogeny and comparative genomics of the fungal order Sordariales.</title>
        <authorList>
            <person name="Hensen N."/>
            <person name="Bonometti L."/>
            <person name="Westerberg I."/>
            <person name="Brannstrom I.O."/>
            <person name="Guillou S."/>
            <person name="Cros-Aarteil S."/>
            <person name="Calhoun S."/>
            <person name="Haridas S."/>
            <person name="Kuo A."/>
            <person name="Mondo S."/>
            <person name="Pangilinan J."/>
            <person name="Riley R."/>
            <person name="LaButti K."/>
            <person name="Andreopoulos B."/>
            <person name="Lipzen A."/>
            <person name="Chen C."/>
            <person name="Yan M."/>
            <person name="Daum C."/>
            <person name="Ng V."/>
            <person name="Clum A."/>
            <person name="Steindorff A."/>
            <person name="Ohm R.A."/>
            <person name="Martin F."/>
            <person name="Silar P."/>
            <person name="Natvig D.O."/>
            <person name="Lalanne C."/>
            <person name="Gautier V."/>
            <person name="Ament-Velasquez S.L."/>
            <person name="Kruys A."/>
            <person name="Hutchinson M.I."/>
            <person name="Powell A.J."/>
            <person name="Barry K."/>
            <person name="Miller A.N."/>
            <person name="Grigoriev I.V."/>
            <person name="Debuchy R."/>
            <person name="Gladieux P."/>
            <person name="Hiltunen Thoren M."/>
            <person name="Johannesson H."/>
        </authorList>
    </citation>
    <scope>NUCLEOTIDE SEQUENCE</scope>
    <source>
        <strain evidence="4">SMH4131-1</strain>
    </source>
</reference>
<keyword evidence="1" id="KW-0863">Zinc-finger</keyword>
<feature type="domain" description="C3H1-type" evidence="3">
    <location>
        <begin position="282"/>
        <end position="311"/>
    </location>
</feature>
<feature type="region of interest" description="Disordered" evidence="2">
    <location>
        <begin position="1"/>
        <end position="42"/>
    </location>
</feature>
<keyword evidence="1" id="KW-0862">Zinc</keyword>
<keyword evidence="5" id="KW-1185">Reference proteome</keyword>
<feature type="region of interest" description="Disordered" evidence="2">
    <location>
        <begin position="351"/>
        <end position="520"/>
    </location>
</feature>
<reference evidence="4" key="2">
    <citation type="submission" date="2023-06" db="EMBL/GenBank/DDBJ databases">
        <authorList>
            <consortium name="Lawrence Berkeley National Laboratory"/>
            <person name="Haridas S."/>
            <person name="Hensen N."/>
            <person name="Bonometti L."/>
            <person name="Westerberg I."/>
            <person name="Brannstrom I.O."/>
            <person name="Guillou S."/>
            <person name="Cros-Aarteil S."/>
            <person name="Calhoun S."/>
            <person name="Kuo A."/>
            <person name="Mondo S."/>
            <person name="Pangilinan J."/>
            <person name="Riley R."/>
            <person name="Labutti K."/>
            <person name="Andreopoulos B."/>
            <person name="Lipzen A."/>
            <person name="Chen C."/>
            <person name="Yanf M."/>
            <person name="Daum C."/>
            <person name="Ng V."/>
            <person name="Clum A."/>
            <person name="Steindorff A."/>
            <person name="Ohm R."/>
            <person name="Martin F."/>
            <person name="Silar P."/>
            <person name="Natvig D."/>
            <person name="Lalanne C."/>
            <person name="Gautier V."/>
            <person name="Ament-Velasquez S.L."/>
            <person name="Kruys A."/>
            <person name="Hutchinson M.I."/>
            <person name="Powell A.J."/>
            <person name="Barry K."/>
            <person name="Miller A.N."/>
            <person name="Grigoriev I.V."/>
            <person name="Debuchy R."/>
            <person name="Gladieux P."/>
            <person name="Thoren M.H."/>
            <person name="Johannesson H."/>
        </authorList>
    </citation>
    <scope>NUCLEOTIDE SEQUENCE</scope>
    <source>
        <strain evidence="4">SMH4131-1</strain>
    </source>
</reference>
<feature type="compositionally biased region" description="Low complexity" evidence="2">
    <location>
        <begin position="20"/>
        <end position="38"/>
    </location>
</feature>
<dbReference type="Proteomes" id="UP001286456">
    <property type="component" value="Unassembled WGS sequence"/>
</dbReference>
<dbReference type="EMBL" id="JAUEPO010000003">
    <property type="protein sequence ID" value="KAK3327299.1"/>
    <property type="molecule type" value="Genomic_DNA"/>
</dbReference>
<feature type="compositionally biased region" description="Low complexity" evidence="2">
    <location>
        <begin position="403"/>
        <end position="416"/>
    </location>
</feature>
<keyword evidence="1" id="KW-0479">Metal-binding</keyword>